<dbReference type="AlphaFoldDB" id="A0AAN8F7G5"/>
<gene>
    <name evidence="2" type="ORF">GCK32_007823</name>
</gene>
<evidence type="ECO:0000313" key="3">
    <source>
        <dbReference type="Proteomes" id="UP001331761"/>
    </source>
</evidence>
<proteinExistence type="predicted"/>
<organism evidence="2 3">
    <name type="scientific">Trichostrongylus colubriformis</name>
    <name type="common">Black scour worm</name>
    <dbReference type="NCBI Taxonomy" id="6319"/>
    <lineage>
        <taxon>Eukaryota</taxon>
        <taxon>Metazoa</taxon>
        <taxon>Ecdysozoa</taxon>
        <taxon>Nematoda</taxon>
        <taxon>Chromadorea</taxon>
        <taxon>Rhabditida</taxon>
        <taxon>Rhabditina</taxon>
        <taxon>Rhabditomorpha</taxon>
        <taxon>Strongyloidea</taxon>
        <taxon>Trichostrongylidae</taxon>
        <taxon>Trichostrongylus</taxon>
    </lineage>
</organism>
<reference evidence="2 3" key="1">
    <citation type="submission" date="2019-10" db="EMBL/GenBank/DDBJ databases">
        <title>Assembly and Annotation for the nematode Trichostrongylus colubriformis.</title>
        <authorList>
            <person name="Martin J."/>
        </authorList>
    </citation>
    <scope>NUCLEOTIDE SEQUENCE [LARGE SCALE GENOMIC DNA]</scope>
    <source>
        <strain evidence="2">G859</strain>
        <tissue evidence="2">Whole worm</tissue>
    </source>
</reference>
<protein>
    <submittedName>
        <fullName evidence="2">Uncharacterized protein</fullName>
    </submittedName>
</protein>
<keyword evidence="3" id="KW-1185">Reference proteome</keyword>
<feature type="region of interest" description="Disordered" evidence="1">
    <location>
        <begin position="1"/>
        <end position="27"/>
    </location>
</feature>
<accession>A0AAN8F7G5</accession>
<dbReference type="EMBL" id="WIXE01015150">
    <property type="protein sequence ID" value="KAK5973702.1"/>
    <property type="molecule type" value="Genomic_DNA"/>
</dbReference>
<evidence type="ECO:0000256" key="1">
    <source>
        <dbReference type="SAM" id="MobiDB-lite"/>
    </source>
</evidence>
<feature type="compositionally biased region" description="Pro residues" evidence="1">
    <location>
        <begin position="16"/>
        <end position="27"/>
    </location>
</feature>
<name>A0AAN8F7G5_TRICO</name>
<sequence>MSFQGNQYGGYQAYPNRPPMNPPVYGPPPVVHGPPVVVVDSHHHHGVSAGKIDWRHFKDGNSQIDSNSNYVPNKM</sequence>
<dbReference type="Proteomes" id="UP001331761">
    <property type="component" value="Unassembled WGS sequence"/>
</dbReference>
<comment type="caution">
    <text evidence="2">The sequence shown here is derived from an EMBL/GenBank/DDBJ whole genome shotgun (WGS) entry which is preliminary data.</text>
</comment>
<evidence type="ECO:0000313" key="2">
    <source>
        <dbReference type="EMBL" id="KAK5973702.1"/>
    </source>
</evidence>